<dbReference type="SUPFAM" id="SSF53335">
    <property type="entry name" value="S-adenosyl-L-methionine-dependent methyltransferases"/>
    <property type="match status" value="1"/>
</dbReference>
<dbReference type="SUPFAM" id="SSF56059">
    <property type="entry name" value="Glutathione synthetase ATP-binding domain-like"/>
    <property type="match status" value="1"/>
</dbReference>
<evidence type="ECO:0000256" key="2">
    <source>
        <dbReference type="ARBA" id="ARBA00001946"/>
    </source>
</evidence>
<evidence type="ECO:0000256" key="7">
    <source>
        <dbReference type="ARBA" id="ARBA00022598"/>
    </source>
</evidence>
<evidence type="ECO:0000256" key="10">
    <source>
        <dbReference type="ARBA" id="ARBA00022960"/>
    </source>
</evidence>
<dbReference type="KEGG" id="acaf:CA12_01000"/>
<dbReference type="InterPro" id="IPR041698">
    <property type="entry name" value="Methyltransf_25"/>
</dbReference>
<dbReference type="GO" id="GO:0005524">
    <property type="term" value="F:ATP binding"/>
    <property type="evidence" value="ECO:0007669"/>
    <property type="project" value="UniProtKB-UniRule"/>
</dbReference>
<proteinExistence type="inferred from homology"/>
<evidence type="ECO:0000256" key="12">
    <source>
        <dbReference type="ARBA" id="ARBA00047614"/>
    </source>
</evidence>
<dbReference type="Pfam" id="PF07478">
    <property type="entry name" value="Dala_Dala_lig_C"/>
    <property type="match status" value="1"/>
</dbReference>
<evidence type="ECO:0000256" key="9">
    <source>
        <dbReference type="ARBA" id="ARBA00022840"/>
    </source>
</evidence>
<keyword evidence="8 13" id="KW-0547">Nucleotide-binding</keyword>
<evidence type="ECO:0000256" key="8">
    <source>
        <dbReference type="ARBA" id="ARBA00022741"/>
    </source>
</evidence>
<dbReference type="PANTHER" id="PTHR23132">
    <property type="entry name" value="D-ALANINE--D-ALANINE LIGASE"/>
    <property type="match status" value="1"/>
</dbReference>
<evidence type="ECO:0000256" key="11">
    <source>
        <dbReference type="ARBA" id="ARBA00022984"/>
    </source>
</evidence>
<dbReference type="InterPro" id="IPR011761">
    <property type="entry name" value="ATP-grasp"/>
</dbReference>
<dbReference type="Gene3D" id="3.30.470.20">
    <property type="entry name" value="ATP-grasp fold, B domain"/>
    <property type="match status" value="1"/>
</dbReference>
<dbReference type="InterPro" id="IPR029063">
    <property type="entry name" value="SAM-dependent_MTases_sf"/>
</dbReference>
<comment type="similarity">
    <text evidence="4">Belongs to the D-alanine--D-alanine ligase family.</text>
</comment>
<organism evidence="15 16">
    <name type="scientific">Alienimonas californiensis</name>
    <dbReference type="NCBI Taxonomy" id="2527989"/>
    <lineage>
        <taxon>Bacteria</taxon>
        <taxon>Pseudomonadati</taxon>
        <taxon>Planctomycetota</taxon>
        <taxon>Planctomycetia</taxon>
        <taxon>Planctomycetales</taxon>
        <taxon>Planctomycetaceae</taxon>
        <taxon>Alienimonas</taxon>
    </lineage>
</organism>
<name>A0A517P3S9_9PLAN</name>
<dbReference type="PROSITE" id="PS50975">
    <property type="entry name" value="ATP_GRASP"/>
    <property type="match status" value="1"/>
</dbReference>
<accession>A0A517P3S9</accession>
<dbReference type="EC" id="6.3.2.4" evidence="5"/>
<comment type="cofactor">
    <cofactor evidence="2">
        <name>Mg(2+)</name>
        <dbReference type="ChEBI" id="CHEBI:18420"/>
    </cofactor>
</comment>
<protein>
    <recommendedName>
        <fullName evidence="5">D-alanine--D-alanine ligase</fullName>
        <ecNumber evidence="5">6.3.2.4</ecNumber>
    </recommendedName>
</protein>
<dbReference type="InterPro" id="IPR011095">
    <property type="entry name" value="Dala_Dala_lig_C"/>
</dbReference>
<gene>
    <name evidence="15" type="primary">vanB</name>
    <name evidence="15" type="ORF">CA12_01000</name>
</gene>
<evidence type="ECO:0000256" key="1">
    <source>
        <dbReference type="ARBA" id="ARBA00001936"/>
    </source>
</evidence>
<feature type="domain" description="ATP-grasp" evidence="14">
    <location>
        <begin position="390"/>
        <end position="603"/>
    </location>
</feature>
<dbReference type="PROSITE" id="PS00844">
    <property type="entry name" value="DALA_DALA_LIGASE_2"/>
    <property type="match status" value="1"/>
</dbReference>
<dbReference type="InterPro" id="IPR000291">
    <property type="entry name" value="D-Ala_lig_Van_CS"/>
</dbReference>
<evidence type="ECO:0000259" key="14">
    <source>
        <dbReference type="PROSITE" id="PS50975"/>
    </source>
</evidence>
<dbReference type="CDD" id="cd02440">
    <property type="entry name" value="AdoMet_MTases"/>
    <property type="match status" value="1"/>
</dbReference>
<evidence type="ECO:0000256" key="3">
    <source>
        <dbReference type="ARBA" id="ARBA00004496"/>
    </source>
</evidence>
<dbReference type="GO" id="GO:0009252">
    <property type="term" value="P:peptidoglycan biosynthetic process"/>
    <property type="evidence" value="ECO:0007669"/>
    <property type="project" value="UniProtKB-KW"/>
</dbReference>
<evidence type="ECO:0000313" key="15">
    <source>
        <dbReference type="EMBL" id="QDT14032.1"/>
    </source>
</evidence>
<keyword evidence="6" id="KW-0963">Cytoplasm</keyword>
<dbReference type="FunFam" id="3.30.470.20:FF:000105">
    <property type="entry name" value="Predicted protein"/>
    <property type="match status" value="1"/>
</dbReference>
<evidence type="ECO:0000256" key="6">
    <source>
        <dbReference type="ARBA" id="ARBA00022490"/>
    </source>
</evidence>
<dbReference type="GO" id="GO:0008360">
    <property type="term" value="P:regulation of cell shape"/>
    <property type="evidence" value="ECO:0007669"/>
    <property type="project" value="UniProtKB-KW"/>
</dbReference>
<dbReference type="Gene3D" id="3.40.50.150">
    <property type="entry name" value="Vaccinia Virus protein VP39"/>
    <property type="match status" value="1"/>
</dbReference>
<evidence type="ECO:0000256" key="4">
    <source>
        <dbReference type="ARBA" id="ARBA00010871"/>
    </source>
</evidence>
<dbReference type="PANTHER" id="PTHR23132:SF23">
    <property type="entry name" value="D-ALANINE--D-ALANINE LIGASE B"/>
    <property type="match status" value="1"/>
</dbReference>
<keyword evidence="16" id="KW-1185">Reference proteome</keyword>
<comment type="cofactor">
    <cofactor evidence="1">
        <name>Mn(2+)</name>
        <dbReference type="ChEBI" id="CHEBI:29035"/>
    </cofactor>
</comment>
<reference evidence="15 16" key="1">
    <citation type="submission" date="2019-02" db="EMBL/GenBank/DDBJ databases">
        <title>Deep-cultivation of Planctomycetes and their phenomic and genomic characterization uncovers novel biology.</title>
        <authorList>
            <person name="Wiegand S."/>
            <person name="Jogler M."/>
            <person name="Boedeker C."/>
            <person name="Pinto D."/>
            <person name="Vollmers J."/>
            <person name="Rivas-Marin E."/>
            <person name="Kohn T."/>
            <person name="Peeters S.H."/>
            <person name="Heuer A."/>
            <person name="Rast P."/>
            <person name="Oberbeckmann S."/>
            <person name="Bunk B."/>
            <person name="Jeske O."/>
            <person name="Meyerdierks A."/>
            <person name="Storesund J.E."/>
            <person name="Kallscheuer N."/>
            <person name="Luecker S."/>
            <person name="Lage O.M."/>
            <person name="Pohl T."/>
            <person name="Merkel B.J."/>
            <person name="Hornburger P."/>
            <person name="Mueller R.-W."/>
            <person name="Bruemmer F."/>
            <person name="Labrenz M."/>
            <person name="Spormann A.M."/>
            <person name="Op den Camp H."/>
            <person name="Overmann J."/>
            <person name="Amann R."/>
            <person name="Jetten M.S.M."/>
            <person name="Mascher T."/>
            <person name="Medema M.H."/>
            <person name="Devos D.P."/>
            <person name="Kaster A.-K."/>
            <person name="Ovreas L."/>
            <person name="Rohde M."/>
            <person name="Galperin M.Y."/>
            <person name="Jogler C."/>
        </authorList>
    </citation>
    <scope>NUCLEOTIDE SEQUENCE [LARGE SCALE GENOMIC DNA]</scope>
    <source>
        <strain evidence="15 16">CA12</strain>
    </source>
</reference>
<dbReference type="GO" id="GO:0008716">
    <property type="term" value="F:D-alanine-D-alanine ligase activity"/>
    <property type="evidence" value="ECO:0007669"/>
    <property type="project" value="UniProtKB-EC"/>
</dbReference>
<dbReference type="Gene3D" id="3.30.1490.20">
    <property type="entry name" value="ATP-grasp fold, A domain"/>
    <property type="match status" value="1"/>
</dbReference>
<keyword evidence="9 13" id="KW-0067">ATP-binding</keyword>
<dbReference type="AlphaFoldDB" id="A0A517P3S9"/>
<evidence type="ECO:0000256" key="13">
    <source>
        <dbReference type="PROSITE-ProRule" id="PRU00409"/>
    </source>
</evidence>
<dbReference type="GO" id="GO:0046872">
    <property type="term" value="F:metal ion binding"/>
    <property type="evidence" value="ECO:0007669"/>
    <property type="project" value="InterPro"/>
</dbReference>
<comment type="subcellular location">
    <subcellularLocation>
        <location evidence="3">Cytoplasm</location>
    </subcellularLocation>
</comment>
<keyword evidence="10" id="KW-0133">Cell shape</keyword>
<evidence type="ECO:0000313" key="16">
    <source>
        <dbReference type="Proteomes" id="UP000318741"/>
    </source>
</evidence>
<dbReference type="Gene3D" id="2.20.25.110">
    <property type="entry name" value="S-adenosyl-L-methionine-dependent methyltransferases"/>
    <property type="match status" value="1"/>
</dbReference>
<dbReference type="InterPro" id="IPR013815">
    <property type="entry name" value="ATP_grasp_subdomain_1"/>
</dbReference>
<dbReference type="Proteomes" id="UP000318741">
    <property type="component" value="Chromosome"/>
</dbReference>
<comment type="catalytic activity">
    <reaction evidence="12">
        <text>2 D-alanine + ATP = D-alanyl-D-alanine + ADP + phosphate + H(+)</text>
        <dbReference type="Rhea" id="RHEA:11224"/>
        <dbReference type="ChEBI" id="CHEBI:15378"/>
        <dbReference type="ChEBI" id="CHEBI:30616"/>
        <dbReference type="ChEBI" id="CHEBI:43474"/>
        <dbReference type="ChEBI" id="CHEBI:57416"/>
        <dbReference type="ChEBI" id="CHEBI:57822"/>
        <dbReference type="ChEBI" id="CHEBI:456216"/>
        <dbReference type="EC" id="6.3.2.4"/>
    </reaction>
</comment>
<dbReference type="Pfam" id="PF13649">
    <property type="entry name" value="Methyltransf_25"/>
    <property type="match status" value="1"/>
</dbReference>
<keyword evidence="11" id="KW-0573">Peptidoglycan synthesis</keyword>
<dbReference type="GO" id="GO:0005737">
    <property type="term" value="C:cytoplasm"/>
    <property type="evidence" value="ECO:0007669"/>
    <property type="project" value="UniProtKB-SubCell"/>
</dbReference>
<evidence type="ECO:0000256" key="5">
    <source>
        <dbReference type="ARBA" id="ARBA00012216"/>
    </source>
</evidence>
<sequence length="625" mass="69352">MQDLERHLPAEWWRGLFNALYLKTDGDVVEDDAATAREVDLIAEAAGLESQHRILDLCCGQGRHLMELGRRGFKNLTGVDRSRYLVRLARRRAAAAGLKVTLREGDARRFRVPPEGFDRVLLLGNSFGYFEQADDDRVVLDRVLKALAPGGTLALELTDGRWLAANYEPRSWEWIDGDHLVCRERTLSADRQRLVCREVVVHAERGVIADQFYAERLYTPEAITALLRDSGFSRVRHHGAVEATSERGDLGMMARRLVLTAEAPRRPAAPPGKPPAVREVTVLMGDPRLPDNVKLGGTFNEEDLQTIQKLKDALAEVKGYSFKFWNDHSKLIGDLLSDPPAFVFNLCDEGFENDALQELHVPALLEMLKVPYTGCPPACLAVCYDKATVRAVAEDLDVPVPSQTILEHDDQAAHLPSAFPALLKPARGDGSIGITAGSVVHTPDELLAAADRIRREWPGRAILVQEFLTGPEYTVGVIGNPGVGMTVLPVLEVDYSALPEGLPKILGYESKWDPESPYWKDLKFKEADLPESTRRAMIDHTLKLFGRLDCRDYARMDFRCSADGVPRLLEVNPNPGWVWDGKFNLQASMAGYDYADLLRMILEAAVDRMEAGAEKGSVPRTASAS</sequence>
<keyword evidence="7 15" id="KW-0436">Ligase</keyword>
<dbReference type="EMBL" id="CP036265">
    <property type="protein sequence ID" value="QDT14032.1"/>
    <property type="molecule type" value="Genomic_DNA"/>
</dbReference>